<accession>A0A2G5T428</accession>
<proteinExistence type="predicted"/>
<evidence type="ECO:0000313" key="2">
    <source>
        <dbReference type="Proteomes" id="UP000230233"/>
    </source>
</evidence>
<comment type="caution">
    <text evidence="1">The sequence shown here is derived from an EMBL/GenBank/DDBJ whole genome shotgun (WGS) entry which is preliminary data.</text>
</comment>
<protein>
    <submittedName>
        <fullName evidence="1">Uncharacterized protein</fullName>
    </submittedName>
</protein>
<dbReference type="AlphaFoldDB" id="A0A2G5T428"/>
<reference evidence="2" key="1">
    <citation type="submission" date="2017-10" db="EMBL/GenBank/DDBJ databases">
        <title>Rapid genome shrinkage in a self-fertile nematode reveals novel sperm competition proteins.</title>
        <authorList>
            <person name="Yin D."/>
            <person name="Schwarz E.M."/>
            <person name="Thomas C.G."/>
            <person name="Felde R.L."/>
            <person name="Korf I.F."/>
            <person name="Cutter A.D."/>
            <person name="Schartner C.M."/>
            <person name="Ralston E.J."/>
            <person name="Meyer B.J."/>
            <person name="Haag E.S."/>
        </authorList>
    </citation>
    <scope>NUCLEOTIDE SEQUENCE [LARGE SCALE GENOMIC DNA]</scope>
    <source>
        <strain evidence="2">JU1422</strain>
    </source>
</reference>
<keyword evidence="2" id="KW-1185">Reference proteome</keyword>
<name>A0A2G5T428_9PELO</name>
<organism evidence="1 2">
    <name type="scientific">Caenorhabditis nigoni</name>
    <dbReference type="NCBI Taxonomy" id="1611254"/>
    <lineage>
        <taxon>Eukaryota</taxon>
        <taxon>Metazoa</taxon>
        <taxon>Ecdysozoa</taxon>
        <taxon>Nematoda</taxon>
        <taxon>Chromadorea</taxon>
        <taxon>Rhabditida</taxon>
        <taxon>Rhabditina</taxon>
        <taxon>Rhabditomorpha</taxon>
        <taxon>Rhabditoidea</taxon>
        <taxon>Rhabditidae</taxon>
        <taxon>Peloderinae</taxon>
        <taxon>Caenorhabditis</taxon>
    </lineage>
</organism>
<dbReference type="Proteomes" id="UP000230233">
    <property type="component" value="Chromosome X"/>
</dbReference>
<sequence length="143" mass="16495">MMGKLENCNQQSMNSMMFSNILIFSNNVTESVENLPKRPHVLESKVLTNNFKINIKAEQDQSRKLKSSLLEMLSGFTNFASDMRKKQQNLSIIGTNNIEDTLIQEFVTWATQQTERLCDRSIAELTKIAEYPSFPRWSTVQLQ</sequence>
<dbReference type="EMBL" id="PDUG01000006">
    <property type="protein sequence ID" value="PIC21919.1"/>
    <property type="molecule type" value="Genomic_DNA"/>
</dbReference>
<gene>
    <name evidence="1" type="primary">Cnig_chr_X.g26584</name>
    <name evidence="1" type="ORF">B9Z55_026584</name>
</gene>
<evidence type="ECO:0000313" key="1">
    <source>
        <dbReference type="EMBL" id="PIC21919.1"/>
    </source>
</evidence>